<sequence length="59" mass="6569">MHTTNVIPFAPALERQRRVMAGISLASWHNHFPDGIEDLWDGPYVRAATTSAVIPLRLA</sequence>
<name>A0ABU0YUB7_9PROT</name>
<comment type="caution">
    <text evidence="1">The sequence shown here is derived from an EMBL/GenBank/DDBJ whole genome shotgun (WGS) entry which is preliminary data.</text>
</comment>
<proteinExistence type="predicted"/>
<dbReference type="RefSeq" id="WP_379960352.1">
    <property type="nucleotide sequence ID" value="NZ_JAUYVI010000007.1"/>
</dbReference>
<dbReference type="EMBL" id="JAUYVI010000007">
    <property type="protein sequence ID" value="MDQ7250710.1"/>
    <property type="molecule type" value="Genomic_DNA"/>
</dbReference>
<dbReference type="Proteomes" id="UP001230156">
    <property type="component" value="Unassembled WGS sequence"/>
</dbReference>
<reference evidence="2" key="1">
    <citation type="submission" date="2023-08" db="EMBL/GenBank/DDBJ databases">
        <title>Rhodospirillaceae gen. nov., a novel taxon isolated from the Yangtze River Yuezi River estuary sludge.</title>
        <authorList>
            <person name="Ruan L."/>
        </authorList>
    </citation>
    <scope>NUCLEOTIDE SEQUENCE [LARGE SCALE GENOMIC DNA]</scope>
    <source>
        <strain evidence="2">R-7</strain>
    </source>
</reference>
<gene>
    <name evidence="1" type="ORF">Q8A70_23680</name>
</gene>
<evidence type="ECO:0000313" key="2">
    <source>
        <dbReference type="Proteomes" id="UP001230156"/>
    </source>
</evidence>
<organism evidence="1 2">
    <name type="scientific">Dongia sedimenti</name>
    <dbReference type="NCBI Taxonomy" id="3064282"/>
    <lineage>
        <taxon>Bacteria</taxon>
        <taxon>Pseudomonadati</taxon>
        <taxon>Pseudomonadota</taxon>
        <taxon>Alphaproteobacteria</taxon>
        <taxon>Rhodospirillales</taxon>
        <taxon>Dongiaceae</taxon>
        <taxon>Dongia</taxon>
    </lineage>
</organism>
<accession>A0ABU0YUB7</accession>
<keyword evidence="2" id="KW-1185">Reference proteome</keyword>
<evidence type="ECO:0000313" key="1">
    <source>
        <dbReference type="EMBL" id="MDQ7250710.1"/>
    </source>
</evidence>
<protein>
    <submittedName>
        <fullName evidence="1">Uncharacterized protein</fullName>
    </submittedName>
</protein>